<feature type="non-terminal residue" evidence="1">
    <location>
        <position position="1"/>
    </location>
</feature>
<organism evidence="1 2">
    <name type="scientific">Corallococcus exercitus</name>
    <dbReference type="NCBI Taxonomy" id="2316736"/>
    <lineage>
        <taxon>Bacteria</taxon>
        <taxon>Pseudomonadati</taxon>
        <taxon>Myxococcota</taxon>
        <taxon>Myxococcia</taxon>
        <taxon>Myxococcales</taxon>
        <taxon>Cystobacterineae</taxon>
        <taxon>Myxococcaceae</taxon>
        <taxon>Corallococcus</taxon>
    </lineage>
</organism>
<reference evidence="1 2" key="1">
    <citation type="submission" date="2020-05" db="EMBL/GenBank/DDBJ databases">
        <authorList>
            <person name="Whitworth D."/>
        </authorList>
    </citation>
    <scope>NUCLEOTIDE SEQUENCE [LARGE SCALE GENOMIC DNA]</scope>
    <source>
        <strain evidence="1 2">CA046A</strain>
    </source>
</reference>
<proteinExistence type="predicted"/>
<gene>
    <name evidence="1" type="ORF">HNS30_40720</name>
</gene>
<name>A0A7Y4NIA9_9BACT</name>
<sequence length="177" mass="16143">RYKVPGDFPEVGHLFAGRGNILNAGGGGVCHNSGGGGGGNGGSGGIGGRTWTGDADPARAVGGLGGVKMLFSPSTRLLFGGGGGAGHGNDGVSGKGGNAGGIVFVRGAALAGTGNITADGVAGTNSQNDAAGGGGAGGTISLKFTGALSCGGTGTISARGGNGGNSTFTASPHGTGG</sequence>
<protein>
    <submittedName>
        <fullName evidence="1">Uncharacterized protein</fullName>
    </submittedName>
</protein>
<dbReference type="Proteomes" id="UP000528460">
    <property type="component" value="Unassembled WGS sequence"/>
</dbReference>
<feature type="non-terminal residue" evidence="1">
    <location>
        <position position="177"/>
    </location>
</feature>
<evidence type="ECO:0000313" key="2">
    <source>
        <dbReference type="Proteomes" id="UP000528460"/>
    </source>
</evidence>
<dbReference type="AlphaFoldDB" id="A0A7Y4NIA9"/>
<comment type="caution">
    <text evidence="1">The sequence shown here is derived from an EMBL/GenBank/DDBJ whole genome shotgun (WGS) entry which is preliminary data.</text>
</comment>
<dbReference type="EMBL" id="JABFJW010000783">
    <property type="protein sequence ID" value="NOK15342.1"/>
    <property type="molecule type" value="Genomic_DNA"/>
</dbReference>
<evidence type="ECO:0000313" key="1">
    <source>
        <dbReference type="EMBL" id="NOK15342.1"/>
    </source>
</evidence>
<accession>A0A7Y4NIA9</accession>